<feature type="transmembrane region" description="Helical" evidence="1">
    <location>
        <begin position="5"/>
        <end position="23"/>
    </location>
</feature>
<keyword evidence="1" id="KW-0472">Membrane</keyword>
<proteinExistence type="predicted"/>
<protein>
    <submittedName>
        <fullName evidence="2">Uncharacterized protein</fullName>
    </submittedName>
</protein>
<feature type="non-terminal residue" evidence="2">
    <location>
        <position position="1"/>
    </location>
</feature>
<dbReference type="EMBL" id="JASPKZ010004196">
    <property type="protein sequence ID" value="KAJ9590679.1"/>
    <property type="molecule type" value="Genomic_DNA"/>
</dbReference>
<reference evidence="2" key="1">
    <citation type="journal article" date="2023" name="IScience">
        <title>Live-bearing cockroach genome reveals convergent evolutionary mechanisms linked to viviparity in insects and beyond.</title>
        <authorList>
            <person name="Fouks B."/>
            <person name="Harrison M.C."/>
            <person name="Mikhailova A.A."/>
            <person name="Marchal E."/>
            <person name="English S."/>
            <person name="Carruthers M."/>
            <person name="Jennings E.C."/>
            <person name="Chiamaka E.L."/>
            <person name="Frigard R.A."/>
            <person name="Pippel M."/>
            <person name="Attardo G.M."/>
            <person name="Benoit J.B."/>
            <person name="Bornberg-Bauer E."/>
            <person name="Tobe S.S."/>
        </authorList>
    </citation>
    <scope>NUCLEOTIDE SEQUENCE</scope>
    <source>
        <strain evidence="2">Stay&amp;Tobe</strain>
    </source>
</reference>
<keyword evidence="3" id="KW-1185">Reference proteome</keyword>
<feature type="transmembrane region" description="Helical" evidence="1">
    <location>
        <begin position="29"/>
        <end position="46"/>
    </location>
</feature>
<evidence type="ECO:0000313" key="2">
    <source>
        <dbReference type="EMBL" id="KAJ9590679.1"/>
    </source>
</evidence>
<evidence type="ECO:0000313" key="3">
    <source>
        <dbReference type="Proteomes" id="UP001233999"/>
    </source>
</evidence>
<reference evidence="2" key="2">
    <citation type="submission" date="2023-05" db="EMBL/GenBank/DDBJ databases">
        <authorList>
            <person name="Fouks B."/>
        </authorList>
    </citation>
    <scope>NUCLEOTIDE SEQUENCE</scope>
    <source>
        <strain evidence="2">Stay&amp;Tobe</strain>
        <tissue evidence="2">Testes</tissue>
    </source>
</reference>
<dbReference type="AlphaFoldDB" id="A0AAD8A1C2"/>
<gene>
    <name evidence="2" type="ORF">L9F63_016195</name>
</gene>
<evidence type="ECO:0000256" key="1">
    <source>
        <dbReference type="SAM" id="Phobius"/>
    </source>
</evidence>
<accession>A0AAD8A1C2</accession>
<sequence>IISQLFIYAVIIFGQVVCTVRSYDDLKLSIFLFSVSIFCFMAVYYSRAQ</sequence>
<name>A0AAD8A1C2_DIPPU</name>
<organism evidence="2 3">
    <name type="scientific">Diploptera punctata</name>
    <name type="common">Pacific beetle cockroach</name>
    <dbReference type="NCBI Taxonomy" id="6984"/>
    <lineage>
        <taxon>Eukaryota</taxon>
        <taxon>Metazoa</taxon>
        <taxon>Ecdysozoa</taxon>
        <taxon>Arthropoda</taxon>
        <taxon>Hexapoda</taxon>
        <taxon>Insecta</taxon>
        <taxon>Pterygota</taxon>
        <taxon>Neoptera</taxon>
        <taxon>Polyneoptera</taxon>
        <taxon>Dictyoptera</taxon>
        <taxon>Blattodea</taxon>
        <taxon>Blaberoidea</taxon>
        <taxon>Blaberidae</taxon>
        <taxon>Diplopterinae</taxon>
        <taxon>Diploptera</taxon>
    </lineage>
</organism>
<feature type="non-terminal residue" evidence="2">
    <location>
        <position position="49"/>
    </location>
</feature>
<keyword evidence="1" id="KW-0812">Transmembrane</keyword>
<dbReference type="Proteomes" id="UP001233999">
    <property type="component" value="Unassembled WGS sequence"/>
</dbReference>
<comment type="caution">
    <text evidence="2">The sequence shown here is derived from an EMBL/GenBank/DDBJ whole genome shotgun (WGS) entry which is preliminary data.</text>
</comment>
<keyword evidence="1" id="KW-1133">Transmembrane helix</keyword>